<reference evidence="8" key="1">
    <citation type="submission" date="2018-06" db="EMBL/GenBank/DDBJ databases">
        <authorList>
            <person name="Zhirakovskaya E."/>
        </authorList>
    </citation>
    <scope>NUCLEOTIDE SEQUENCE</scope>
</reference>
<dbReference type="PANTHER" id="PTHR30353:SF15">
    <property type="entry name" value="INNER MEMBRANE PROTEIN YABI"/>
    <property type="match status" value="1"/>
</dbReference>
<feature type="transmembrane region" description="Helical" evidence="6">
    <location>
        <begin position="128"/>
        <end position="149"/>
    </location>
</feature>
<protein>
    <recommendedName>
        <fullName evidence="7">VTT domain-containing protein</fullName>
    </recommendedName>
</protein>
<gene>
    <name evidence="8" type="ORF">MNBD_GAMMA10-34</name>
</gene>
<feature type="transmembrane region" description="Helical" evidence="6">
    <location>
        <begin position="161"/>
        <end position="177"/>
    </location>
</feature>
<keyword evidence="4 6" id="KW-1133">Transmembrane helix</keyword>
<evidence type="ECO:0000256" key="5">
    <source>
        <dbReference type="ARBA" id="ARBA00023136"/>
    </source>
</evidence>
<feature type="transmembrane region" description="Helical" evidence="6">
    <location>
        <begin position="51"/>
        <end position="69"/>
    </location>
</feature>
<feature type="transmembrane region" description="Helical" evidence="6">
    <location>
        <begin position="14"/>
        <end position="39"/>
    </location>
</feature>
<dbReference type="PANTHER" id="PTHR30353">
    <property type="entry name" value="INNER MEMBRANE PROTEIN DEDA-RELATED"/>
    <property type="match status" value="1"/>
</dbReference>
<organism evidence="8">
    <name type="scientific">hydrothermal vent metagenome</name>
    <dbReference type="NCBI Taxonomy" id="652676"/>
    <lineage>
        <taxon>unclassified sequences</taxon>
        <taxon>metagenomes</taxon>
        <taxon>ecological metagenomes</taxon>
    </lineage>
</organism>
<dbReference type="GO" id="GO:0005886">
    <property type="term" value="C:plasma membrane"/>
    <property type="evidence" value="ECO:0007669"/>
    <property type="project" value="UniProtKB-SubCell"/>
</dbReference>
<dbReference type="AlphaFoldDB" id="A0A3B0XYA5"/>
<dbReference type="Pfam" id="PF09335">
    <property type="entry name" value="VTT_dom"/>
    <property type="match status" value="1"/>
</dbReference>
<evidence type="ECO:0000256" key="4">
    <source>
        <dbReference type="ARBA" id="ARBA00022989"/>
    </source>
</evidence>
<keyword evidence="5 6" id="KW-0472">Membrane</keyword>
<comment type="subcellular location">
    <subcellularLocation>
        <location evidence="1">Cell membrane</location>
        <topology evidence="1">Multi-pass membrane protein</topology>
    </subcellularLocation>
</comment>
<dbReference type="InterPro" id="IPR032818">
    <property type="entry name" value="DedA-like"/>
</dbReference>
<evidence type="ECO:0000256" key="3">
    <source>
        <dbReference type="ARBA" id="ARBA00022692"/>
    </source>
</evidence>
<accession>A0A3B0XYA5</accession>
<evidence type="ECO:0000313" key="8">
    <source>
        <dbReference type="EMBL" id="VAW73358.1"/>
    </source>
</evidence>
<dbReference type="InterPro" id="IPR032816">
    <property type="entry name" value="VTT_dom"/>
</dbReference>
<keyword evidence="2" id="KW-1003">Cell membrane</keyword>
<evidence type="ECO:0000256" key="6">
    <source>
        <dbReference type="SAM" id="Phobius"/>
    </source>
</evidence>
<evidence type="ECO:0000259" key="7">
    <source>
        <dbReference type="Pfam" id="PF09335"/>
    </source>
</evidence>
<evidence type="ECO:0000256" key="2">
    <source>
        <dbReference type="ARBA" id="ARBA00022475"/>
    </source>
</evidence>
<dbReference type="EMBL" id="UOFJ01000708">
    <property type="protein sequence ID" value="VAW73358.1"/>
    <property type="molecule type" value="Genomic_DNA"/>
</dbReference>
<keyword evidence="3 6" id="KW-0812">Transmembrane</keyword>
<proteinExistence type="predicted"/>
<feature type="domain" description="VTT" evidence="7">
    <location>
        <begin position="38"/>
        <end position="148"/>
    </location>
</feature>
<name>A0A3B0XYA5_9ZZZZ</name>
<sequence length="195" mass="21628">MIDYLLNISVQPGWLFIAIVLVSYLLEDLAIISAALLAADQMISVPLASSAILLGIISGDAGLYAMGYFAGRSQWLARKINSQDKHSRVYTLVSVNLVKNILLVRFVPGLRFIFYTSCGLFKVGFMRFLSGVVISSCLWVLCVFSVVYLAGSSVWAENTPLKWLLVPLALILLYIANRHSMRNTRQVSGQISRHI</sequence>
<evidence type="ECO:0000256" key="1">
    <source>
        <dbReference type="ARBA" id="ARBA00004651"/>
    </source>
</evidence>